<dbReference type="Pfam" id="PF14580">
    <property type="entry name" value="LRR_9"/>
    <property type="match status" value="1"/>
</dbReference>
<dbReference type="STRING" id="58919.A0A316ZJA2"/>
<feature type="non-terminal residue" evidence="4">
    <location>
        <position position="458"/>
    </location>
</feature>
<dbReference type="PANTHER" id="PTHR46652:SF3">
    <property type="entry name" value="LEUCINE-RICH REPEAT-CONTAINING PROTEIN 9"/>
    <property type="match status" value="1"/>
</dbReference>
<dbReference type="Pfam" id="PF13855">
    <property type="entry name" value="LRR_8"/>
    <property type="match status" value="1"/>
</dbReference>
<dbReference type="Gene3D" id="3.80.10.10">
    <property type="entry name" value="Ribonuclease Inhibitor"/>
    <property type="match status" value="2"/>
</dbReference>
<evidence type="ECO:0000256" key="1">
    <source>
        <dbReference type="ARBA" id="ARBA00022614"/>
    </source>
</evidence>
<protein>
    <submittedName>
        <fullName evidence="4">L domain-like protein</fullName>
    </submittedName>
</protein>
<evidence type="ECO:0000256" key="2">
    <source>
        <dbReference type="ARBA" id="ARBA00022737"/>
    </source>
</evidence>
<dbReference type="EMBL" id="KZ819285">
    <property type="protein sequence ID" value="PWO00344.1"/>
    <property type="molecule type" value="Genomic_DNA"/>
</dbReference>
<keyword evidence="5" id="KW-1185">Reference proteome</keyword>
<accession>A0A316ZJA2</accession>
<dbReference type="InterPro" id="IPR050836">
    <property type="entry name" value="SDS22/Internalin_LRR"/>
</dbReference>
<reference evidence="4 5" key="1">
    <citation type="journal article" date="2018" name="Mol. Biol. Evol.">
        <title>Broad Genomic Sampling Reveals a Smut Pathogenic Ancestry of the Fungal Clade Ustilaginomycotina.</title>
        <authorList>
            <person name="Kijpornyongpan T."/>
            <person name="Mondo S.J."/>
            <person name="Barry K."/>
            <person name="Sandor L."/>
            <person name="Lee J."/>
            <person name="Lipzen A."/>
            <person name="Pangilinan J."/>
            <person name="LaButti K."/>
            <person name="Hainaut M."/>
            <person name="Henrissat B."/>
            <person name="Grigoriev I.V."/>
            <person name="Spatafora J.W."/>
            <person name="Aime M.C."/>
        </authorList>
    </citation>
    <scope>NUCLEOTIDE SEQUENCE [LARGE SCALE GENOMIC DNA]</scope>
    <source>
        <strain evidence="4 5">MCA 4186</strain>
    </source>
</reference>
<feature type="region of interest" description="Disordered" evidence="3">
    <location>
        <begin position="1"/>
        <end position="95"/>
    </location>
</feature>
<sequence length="458" mass="50755">MSDPTPSSSSATPDVGALSLSNGDAAPPAAAPRKQARLAELPPMPPRSSRNKEDSDGSADERDEDEGEENSDVEELEGARIRELGSEEGAADGDDVADLLKEYPDDEEYIDLTHLRLKTSSLRKLGLARFKQLKRLGLRQNEVSKIAASDIGQLCSLTDLDLYDNGLGKTYGEVLEGCPELESLDFSFNSIRHISHLTHLSKLRTLYFVQNKISRVRTDDLTGPIGASLRSLELGGNRLRSIENIGHLSQLEELWLGKNKITKLEGLENLKSLRVLSIQSNRITKLENLSSLEALEELYISHNGLTKLEGLEGCKRLTTLDIGANRIEGIENIAHLSALEEFWVRRLAAVAASCFAHFASLARQTTIASRRSAPSRRSWGPRSAQTSRRCTSSTTRCSAARVPRIDARSCCSCRRSSRSTPLRLRVSHRASFAAHHRTNCINLLRGHDDRRRERRESL</sequence>
<dbReference type="GeneID" id="37269072"/>
<dbReference type="SUPFAM" id="SSF52058">
    <property type="entry name" value="L domain-like"/>
    <property type="match status" value="1"/>
</dbReference>
<dbReference type="PROSITE" id="PS51450">
    <property type="entry name" value="LRR"/>
    <property type="match status" value="6"/>
</dbReference>
<evidence type="ECO:0000313" key="4">
    <source>
        <dbReference type="EMBL" id="PWO00344.1"/>
    </source>
</evidence>
<dbReference type="PANTHER" id="PTHR46652">
    <property type="entry name" value="LEUCINE-RICH REPEAT AND IQ DOMAIN-CONTAINING PROTEIN 1-RELATED"/>
    <property type="match status" value="1"/>
</dbReference>
<dbReference type="InterPro" id="IPR001611">
    <property type="entry name" value="Leu-rich_rpt"/>
</dbReference>
<name>A0A316ZJA2_9BASI</name>
<dbReference type="AlphaFoldDB" id="A0A316ZJA2"/>
<dbReference type="InterPro" id="IPR032675">
    <property type="entry name" value="LRR_dom_sf"/>
</dbReference>
<dbReference type="Proteomes" id="UP000245946">
    <property type="component" value="Unassembled WGS sequence"/>
</dbReference>
<evidence type="ECO:0000256" key="3">
    <source>
        <dbReference type="SAM" id="MobiDB-lite"/>
    </source>
</evidence>
<dbReference type="InterPro" id="IPR003591">
    <property type="entry name" value="Leu-rich_rpt_typical-subtyp"/>
</dbReference>
<gene>
    <name evidence="4" type="ORF">FA09DRAFT_327796</name>
</gene>
<keyword evidence="1" id="KW-0433">Leucine-rich repeat</keyword>
<dbReference type="SMART" id="SM00365">
    <property type="entry name" value="LRR_SD22"/>
    <property type="match status" value="8"/>
</dbReference>
<dbReference type="SMART" id="SM00369">
    <property type="entry name" value="LRR_TYP"/>
    <property type="match status" value="5"/>
</dbReference>
<dbReference type="RefSeq" id="XP_025600622.1">
    <property type="nucleotide sequence ID" value="XM_025741528.1"/>
</dbReference>
<organism evidence="4 5">
    <name type="scientific">Tilletiopsis washingtonensis</name>
    <dbReference type="NCBI Taxonomy" id="58919"/>
    <lineage>
        <taxon>Eukaryota</taxon>
        <taxon>Fungi</taxon>
        <taxon>Dikarya</taxon>
        <taxon>Basidiomycota</taxon>
        <taxon>Ustilaginomycotina</taxon>
        <taxon>Exobasidiomycetes</taxon>
        <taxon>Entylomatales</taxon>
        <taxon>Entylomatales incertae sedis</taxon>
        <taxon>Tilletiopsis</taxon>
    </lineage>
</organism>
<keyword evidence="2" id="KW-0677">Repeat</keyword>
<dbReference type="OrthoDB" id="266138at2759"/>
<feature type="compositionally biased region" description="Low complexity" evidence="3">
    <location>
        <begin position="1"/>
        <end position="14"/>
    </location>
</feature>
<evidence type="ECO:0000313" key="5">
    <source>
        <dbReference type="Proteomes" id="UP000245946"/>
    </source>
</evidence>
<feature type="compositionally biased region" description="Acidic residues" evidence="3">
    <location>
        <begin position="56"/>
        <end position="76"/>
    </location>
</feature>
<proteinExistence type="predicted"/>